<feature type="transmembrane region" description="Helical" evidence="2">
    <location>
        <begin position="80"/>
        <end position="101"/>
    </location>
</feature>
<accession>A0A7E4UVR9</accession>
<feature type="transmembrane region" description="Helical" evidence="2">
    <location>
        <begin position="113"/>
        <end position="135"/>
    </location>
</feature>
<dbReference type="AlphaFoldDB" id="A0A7E4UVR9"/>
<protein>
    <submittedName>
        <fullName evidence="4">Conserved plasma membrane protein</fullName>
    </submittedName>
</protein>
<evidence type="ECO:0000313" key="4">
    <source>
        <dbReference type="WBParaSite" id="Pan_g13418.t1"/>
    </source>
</evidence>
<keyword evidence="2" id="KW-1133">Transmembrane helix</keyword>
<evidence type="ECO:0000313" key="3">
    <source>
        <dbReference type="Proteomes" id="UP000492821"/>
    </source>
</evidence>
<evidence type="ECO:0000256" key="2">
    <source>
        <dbReference type="SAM" id="Phobius"/>
    </source>
</evidence>
<feature type="transmembrane region" description="Helical" evidence="2">
    <location>
        <begin position="43"/>
        <end position="65"/>
    </location>
</feature>
<proteinExistence type="predicted"/>
<feature type="transmembrane region" description="Helical" evidence="2">
    <location>
        <begin position="161"/>
        <end position="184"/>
    </location>
</feature>
<reference evidence="4" key="2">
    <citation type="submission" date="2020-10" db="UniProtKB">
        <authorList>
            <consortium name="WormBaseParasite"/>
        </authorList>
    </citation>
    <scope>IDENTIFICATION</scope>
</reference>
<evidence type="ECO:0000256" key="1">
    <source>
        <dbReference type="SAM" id="MobiDB-lite"/>
    </source>
</evidence>
<keyword evidence="3" id="KW-1185">Reference proteome</keyword>
<dbReference type="Proteomes" id="UP000492821">
    <property type="component" value="Unassembled WGS sequence"/>
</dbReference>
<feature type="compositionally biased region" description="Low complexity" evidence="1">
    <location>
        <begin position="215"/>
        <end position="224"/>
    </location>
</feature>
<keyword evidence="2" id="KW-0472">Membrane</keyword>
<feature type="region of interest" description="Disordered" evidence="1">
    <location>
        <begin position="201"/>
        <end position="224"/>
    </location>
</feature>
<organism evidence="3 4">
    <name type="scientific">Panagrellus redivivus</name>
    <name type="common">Microworm</name>
    <dbReference type="NCBI Taxonomy" id="6233"/>
    <lineage>
        <taxon>Eukaryota</taxon>
        <taxon>Metazoa</taxon>
        <taxon>Ecdysozoa</taxon>
        <taxon>Nematoda</taxon>
        <taxon>Chromadorea</taxon>
        <taxon>Rhabditida</taxon>
        <taxon>Tylenchina</taxon>
        <taxon>Panagrolaimomorpha</taxon>
        <taxon>Panagrolaimoidea</taxon>
        <taxon>Panagrolaimidae</taxon>
        <taxon>Panagrellus</taxon>
    </lineage>
</organism>
<keyword evidence="2" id="KW-0812">Transmembrane</keyword>
<sequence length="224" mass="24784">MVRVHSQNPRPRIVTADAVIEFNHDDAEYYPAACCEALHVKNAVIVSTALQIIFCCLLGFLYIYLDHSGFLRAVDICRTSMILLFICNVIGLICALVGVFLERIALVQLQTVILTSLVVISDLMALGLVLIMAIGKRNYTTANLPGVFVDTDRVEYVLGPFWIYLIAIMLHMAAAATMCSIGVYNRYLKYLRSKNDYDKLSTETPSNGTPQPNPTVVTVTGEDS</sequence>
<reference evidence="3" key="1">
    <citation type="journal article" date="2013" name="Genetics">
        <title>The draft genome and transcriptome of Panagrellus redivivus are shaped by the harsh demands of a free-living lifestyle.</title>
        <authorList>
            <person name="Srinivasan J."/>
            <person name="Dillman A.R."/>
            <person name="Macchietto M.G."/>
            <person name="Heikkinen L."/>
            <person name="Lakso M."/>
            <person name="Fracchia K.M."/>
            <person name="Antoshechkin I."/>
            <person name="Mortazavi A."/>
            <person name="Wong G."/>
            <person name="Sternberg P.W."/>
        </authorList>
    </citation>
    <scope>NUCLEOTIDE SEQUENCE [LARGE SCALE GENOMIC DNA]</scope>
    <source>
        <strain evidence="3">MT8872</strain>
    </source>
</reference>
<dbReference type="WBParaSite" id="Pan_g13418.t1">
    <property type="protein sequence ID" value="Pan_g13418.t1"/>
    <property type="gene ID" value="Pan_g13418"/>
</dbReference>
<name>A0A7E4UVR9_PANRE</name>